<dbReference type="Proteomes" id="UP001278050">
    <property type="component" value="Unassembled WGS sequence"/>
</dbReference>
<evidence type="ECO:0000313" key="4">
    <source>
        <dbReference type="Proteomes" id="UP001278050"/>
    </source>
</evidence>
<proteinExistence type="predicted"/>
<dbReference type="EMBL" id="JAWXXP010000001">
    <property type="protein sequence ID" value="MDX5990892.1"/>
    <property type="molecule type" value="Genomic_DNA"/>
</dbReference>
<dbReference type="PANTHER" id="PTHR37526:SF1">
    <property type="entry name" value="PROTEIN TUSB"/>
    <property type="match status" value="1"/>
</dbReference>
<dbReference type="PANTHER" id="PTHR37526">
    <property type="entry name" value="PROTEIN TUSB"/>
    <property type="match status" value="1"/>
</dbReference>
<evidence type="ECO:0000313" key="2">
    <source>
        <dbReference type="EMBL" id="SDE66017.1"/>
    </source>
</evidence>
<name>A0A1G7ER11_9GAMM</name>
<dbReference type="Pfam" id="PF04077">
    <property type="entry name" value="DsrH"/>
    <property type="match status" value="1"/>
</dbReference>
<dbReference type="RefSeq" id="WP_074678601.1">
    <property type="nucleotide sequence ID" value="NZ_CBCSET010000001.1"/>
</dbReference>
<organism evidence="2 3">
    <name type="scientific">Ectopseudomonas alcaliphila</name>
    <dbReference type="NCBI Taxonomy" id="101564"/>
    <lineage>
        <taxon>Bacteria</taxon>
        <taxon>Pseudomonadati</taxon>
        <taxon>Pseudomonadota</taxon>
        <taxon>Gammaproteobacteria</taxon>
        <taxon>Pseudomonadales</taxon>
        <taxon>Pseudomonadaceae</taxon>
        <taxon>Ectopseudomonas</taxon>
    </lineage>
</organism>
<reference evidence="2 3" key="1">
    <citation type="submission" date="2016-10" db="EMBL/GenBank/DDBJ databases">
        <authorList>
            <person name="de Groot N.N."/>
        </authorList>
    </citation>
    <scope>NUCLEOTIDE SEQUENCE [LARGE SCALE GENOMIC DNA]</scope>
    <source>
        <strain evidence="2 3">JCM 10630</strain>
    </source>
</reference>
<dbReference type="InterPro" id="IPR027396">
    <property type="entry name" value="DsrEFH-like"/>
</dbReference>
<dbReference type="Gene3D" id="3.40.1260.10">
    <property type="entry name" value="DsrEFH-like"/>
    <property type="match status" value="1"/>
</dbReference>
<dbReference type="NCBIfam" id="TIGR03011">
    <property type="entry name" value="sulf_tusB_dsrH"/>
    <property type="match status" value="1"/>
</dbReference>
<dbReference type="OrthoDB" id="9795117at2"/>
<keyword evidence="4" id="KW-1185">Reference proteome</keyword>
<reference evidence="1 4" key="2">
    <citation type="submission" date="2023-11" db="EMBL/GenBank/DDBJ databases">
        <title>MicrobeMod: A computational toolkit for identifying prokaryotic methylation and restriction-modification with nanopore sequencing.</title>
        <authorList>
            <person name="Crits-Christoph A."/>
            <person name="Kang S.C."/>
            <person name="Lee H."/>
            <person name="Ostrov N."/>
        </authorList>
    </citation>
    <scope>NUCLEOTIDE SEQUENCE [LARGE SCALE GENOMIC DNA]</scope>
    <source>
        <strain evidence="1 4">ATCC BAA-571</strain>
    </source>
</reference>
<dbReference type="GO" id="GO:1990228">
    <property type="term" value="C:sulfurtransferase complex"/>
    <property type="evidence" value="ECO:0007669"/>
    <property type="project" value="TreeGrafter"/>
</dbReference>
<dbReference type="GO" id="GO:0002143">
    <property type="term" value="P:tRNA wobble position uridine thiolation"/>
    <property type="evidence" value="ECO:0007669"/>
    <property type="project" value="InterPro"/>
</dbReference>
<dbReference type="AlphaFoldDB" id="A0A1G7ER11"/>
<protein>
    <submittedName>
        <fullName evidence="1">Sulfurtransferase complex subunit TusB</fullName>
    </submittedName>
    <submittedName>
        <fullName evidence="2">tRNA 2-thiouridine synthesizing protein B</fullName>
    </submittedName>
</protein>
<dbReference type="SUPFAM" id="SSF75169">
    <property type="entry name" value="DsrEFH-like"/>
    <property type="match status" value="1"/>
</dbReference>
<evidence type="ECO:0000313" key="3">
    <source>
        <dbReference type="Proteomes" id="UP000182413"/>
    </source>
</evidence>
<dbReference type="InterPro" id="IPR007215">
    <property type="entry name" value="Sulphur_relay_TusB/DsrH"/>
</dbReference>
<gene>
    <name evidence="1" type="primary">tusB</name>
    <name evidence="2" type="ORF">SAMN05216575_103393</name>
    <name evidence="1" type="ORF">SIM71_02375</name>
</gene>
<dbReference type="Proteomes" id="UP000182413">
    <property type="component" value="Unassembled WGS sequence"/>
</dbReference>
<accession>A0A1G7ER11</accession>
<dbReference type="EMBL" id="FNAE01000003">
    <property type="protein sequence ID" value="SDE66017.1"/>
    <property type="molecule type" value="Genomic_DNA"/>
</dbReference>
<sequence>MATMHILSHSPFADSRLASCLRLLGAADALLLSGDAVYALQPDTANLQALQLMPASVALYALEEDLAARGLQAPERAQVVDYPGFVELCTRYTKVNSWL</sequence>
<evidence type="ECO:0000313" key="1">
    <source>
        <dbReference type="EMBL" id="MDX5990892.1"/>
    </source>
</evidence>